<dbReference type="InterPro" id="IPR008993">
    <property type="entry name" value="TIMP-like_OB-fold"/>
</dbReference>
<dbReference type="EMBL" id="JABEBT010000056">
    <property type="protein sequence ID" value="KAF7634484.1"/>
    <property type="molecule type" value="Genomic_DNA"/>
</dbReference>
<accession>A0A8S9ZM55</accession>
<sequence length="90" mass="10451">MKVTKQNLVILPVNIYTAMDESACGIKLELGHEYLLSGKYINGTMQTRLCGQILFEDLKESRKYDILEWIEVPNKLKQQLNRQEFDSVCL</sequence>
<dbReference type="Gene3D" id="2.40.50.120">
    <property type="match status" value="1"/>
</dbReference>
<organism evidence="3 4">
    <name type="scientific">Meloidogyne graminicola</name>
    <dbReference type="NCBI Taxonomy" id="189291"/>
    <lineage>
        <taxon>Eukaryota</taxon>
        <taxon>Metazoa</taxon>
        <taxon>Ecdysozoa</taxon>
        <taxon>Nematoda</taxon>
        <taxon>Chromadorea</taxon>
        <taxon>Rhabditida</taxon>
        <taxon>Tylenchina</taxon>
        <taxon>Tylenchomorpha</taxon>
        <taxon>Tylenchoidea</taxon>
        <taxon>Meloidogynidae</taxon>
        <taxon>Meloidogyninae</taxon>
        <taxon>Meloidogyne</taxon>
    </lineage>
</organism>
<evidence type="ECO:0000256" key="2">
    <source>
        <dbReference type="ARBA" id="ARBA00022525"/>
    </source>
</evidence>
<reference evidence="3" key="1">
    <citation type="journal article" date="2020" name="Ecol. Evol.">
        <title>Genome structure and content of the rice root-knot nematode (Meloidogyne graminicola).</title>
        <authorList>
            <person name="Phan N.T."/>
            <person name="Danchin E.G.J."/>
            <person name="Klopp C."/>
            <person name="Perfus-Barbeoch L."/>
            <person name="Kozlowski D.K."/>
            <person name="Koutsovoulos G.D."/>
            <person name="Lopez-Roques C."/>
            <person name="Bouchez O."/>
            <person name="Zahm M."/>
            <person name="Besnard G."/>
            <person name="Bellafiore S."/>
        </authorList>
    </citation>
    <scope>NUCLEOTIDE SEQUENCE</scope>
    <source>
        <strain evidence="3">VN-18</strain>
    </source>
</reference>
<evidence type="ECO:0000313" key="4">
    <source>
        <dbReference type="Proteomes" id="UP000605970"/>
    </source>
</evidence>
<dbReference type="GO" id="GO:0008191">
    <property type="term" value="F:metalloendopeptidase inhibitor activity"/>
    <property type="evidence" value="ECO:0007669"/>
    <property type="project" value="InterPro"/>
</dbReference>
<dbReference type="InterPro" id="IPR001820">
    <property type="entry name" value="TIMP"/>
</dbReference>
<dbReference type="OrthoDB" id="5824612at2759"/>
<dbReference type="SUPFAM" id="SSF50242">
    <property type="entry name" value="TIMP-like"/>
    <property type="match status" value="1"/>
</dbReference>
<keyword evidence="4" id="KW-1185">Reference proteome</keyword>
<dbReference type="GO" id="GO:0005576">
    <property type="term" value="C:extracellular region"/>
    <property type="evidence" value="ECO:0007669"/>
    <property type="project" value="UniProtKB-SubCell"/>
</dbReference>
<protein>
    <submittedName>
        <fullName evidence="3">NTR domain-containing protein</fullName>
    </submittedName>
</protein>
<dbReference type="Proteomes" id="UP000605970">
    <property type="component" value="Unassembled WGS sequence"/>
</dbReference>
<proteinExistence type="predicted"/>
<evidence type="ECO:0000313" key="3">
    <source>
        <dbReference type="EMBL" id="KAF7634484.1"/>
    </source>
</evidence>
<evidence type="ECO:0000256" key="1">
    <source>
        <dbReference type="ARBA" id="ARBA00004613"/>
    </source>
</evidence>
<gene>
    <name evidence="3" type="ORF">Mgra_00006055</name>
</gene>
<comment type="caution">
    <text evidence="3">The sequence shown here is derived from an EMBL/GenBank/DDBJ whole genome shotgun (WGS) entry which is preliminary data.</text>
</comment>
<dbReference type="AlphaFoldDB" id="A0A8S9ZM55"/>
<dbReference type="Pfam" id="PF00965">
    <property type="entry name" value="TIMP"/>
    <property type="match status" value="1"/>
</dbReference>
<keyword evidence="2" id="KW-0964">Secreted</keyword>
<comment type="subcellular location">
    <subcellularLocation>
        <location evidence="1">Secreted</location>
    </subcellularLocation>
</comment>
<name>A0A8S9ZM55_9BILA</name>